<organism evidence="6 7">
    <name type="scientific">Brevibacillus phage Jenst</name>
    <dbReference type="NCBI Taxonomy" id="1691954"/>
    <lineage>
        <taxon>Viruses</taxon>
        <taxon>Duplodnaviria</taxon>
        <taxon>Heunggongvirae</taxon>
        <taxon>Uroviricota</taxon>
        <taxon>Caudoviricetes</taxon>
        <taxon>Jenstvirus</taxon>
        <taxon>Jenstvirus jenst</taxon>
    </lineage>
</organism>
<dbReference type="GeneID" id="26626000"/>
<evidence type="ECO:0000256" key="3">
    <source>
        <dbReference type="ARBA" id="ARBA00022729"/>
    </source>
</evidence>
<proteinExistence type="predicted"/>
<dbReference type="GO" id="GO:0005576">
    <property type="term" value="C:extracellular region"/>
    <property type="evidence" value="ECO:0007669"/>
    <property type="project" value="UniProtKB-SubCell"/>
</dbReference>
<protein>
    <recommendedName>
        <fullName evidence="5">Carbohydrate-binding module family 96 domain-containing protein</fullName>
    </recommendedName>
</protein>
<evidence type="ECO:0000313" key="6">
    <source>
        <dbReference type="EMBL" id="ALA07182.1"/>
    </source>
</evidence>
<keyword evidence="2" id="KW-0964">Secreted</keyword>
<reference evidence="6 7" key="1">
    <citation type="journal article" date="2015" name="Genome Announc.">
        <title>Genome Sequences of Five Additional Brevibacillus laterosporus Bacteriophages.</title>
        <authorList>
            <person name="Merrill B.D."/>
            <person name="Berg J.A."/>
            <person name="Graves K.A."/>
            <person name="Ward A.T."/>
            <person name="Hilton J.A."/>
            <person name="Wake B.N."/>
            <person name="Grose J.H."/>
            <person name="Breakwell D.P."/>
            <person name="Burnett S.H."/>
        </authorList>
    </citation>
    <scope>NUCLEOTIDE SEQUENCE [LARGE SCALE GENOMIC DNA]</scope>
</reference>
<evidence type="ECO:0000256" key="4">
    <source>
        <dbReference type="SAM" id="MobiDB-lite"/>
    </source>
</evidence>
<feature type="domain" description="Carbohydrate-binding module family 96" evidence="5">
    <location>
        <begin position="820"/>
        <end position="980"/>
    </location>
</feature>
<feature type="compositionally biased region" description="Polar residues" evidence="4">
    <location>
        <begin position="1"/>
        <end position="16"/>
    </location>
</feature>
<dbReference type="Proteomes" id="UP000208104">
    <property type="component" value="Segment"/>
</dbReference>
<dbReference type="KEGG" id="vg:26626000"/>
<feature type="domain" description="Carbohydrate-binding module family 96" evidence="5">
    <location>
        <begin position="149"/>
        <end position="306"/>
    </location>
</feature>
<keyword evidence="3" id="KW-0732">Signal</keyword>
<comment type="subcellular location">
    <subcellularLocation>
        <location evidence="1">Secreted</location>
    </subcellularLocation>
</comment>
<dbReference type="NCBIfam" id="NF033679">
    <property type="entry name" value="DNRLRE_dom"/>
    <property type="match status" value="2"/>
</dbReference>
<dbReference type="InterPro" id="IPR055372">
    <property type="entry name" value="CBM96"/>
</dbReference>
<accession>A0A0K2CMY5</accession>
<gene>
    <name evidence="6" type="ORF">JENST_52</name>
</gene>
<dbReference type="RefSeq" id="YP_009199113.1">
    <property type="nucleotide sequence ID" value="NC_028805.1"/>
</dbReference>
<evidence type="ECO:0000256" key="1">
    <source>
        <dbReference type="ARBA" id="ARBA00004613"/>
    </source>
</evidence>
<dbReference type="EMBL" id="KT151955">
    <property type="protein sequence ID" value="ALA07182.1"/>
    <property type="molecule type" value="Genomic_DNA"/>
</dbReference>
<name>A0A0K2CMY5_9CAUD</name>
<evidence type="ECO:0000259" key="5">
    <source>
        <dbReference type="Pfam" id="PF24517"/>
    </source>
</evidence>
<sequence length="1569" mass="173502">MSQCNGKRISQYNGNGSEAMDNVFKPSDEDSPSGVYAVSSDNNDLEMNLRVRSDYSEVIDITGVVFGYDKKSEITVKANRISDIGGRIGVRLRSQMTGNTDILGTGDNDVVSGIDVKQVSNLPSVLGVAPSNPMTAIVDIQQPARITDAITAKRDAFIREGLPKLNYGGEQTLSVGHSATRREVFRSLIGFDIQNIISLNSDYKLEKIVLKLKHSIGRTPTIPLELRAVSGTWTEYGVTWNNQPLSGDVVSVGGFDANDEKGFITFNITPFINQAKEQGIGVVDFYLRAVDESDSVVQFFSIEAGLSLAPTIEYTYFDEVVRSTGRSNLDSEILVMHPRELDLLGRINVHKHPGFDDTDSKIMVTPSGKRFENFPSRIIVSRPEMSVKGTIRRTEWTGITTQMFVREAGLHDIDVCTVTVSKPSLPSSMYVLYRDDAPSQLNVRVWEEDDLFSWGLVNTRERPATINVRPYVSLNSKITVRRNIDNDLKSVFSVSERVRVGHIYVLYRSNLLSSVTAQGGDNSNISSSIIANQVQLSGMLKVNPYYDFKCRIAVRYSKLTTINGELFVSRPQMAGSIFPIIHNSLDGSITVRQNAGGELQSSIYALNRSNIPSLIEICGASKILSSIHVLSGNLFSRISIPRYDNEDVLFNFIVRQKMASDVDSQINVATFSLLDGSIAVRQNVDKELDSKIRVKQTERSDLPTSVEVWIISDKKSTITARRSDTKDIKSSVYVLSHADILCRIHVQNRSDLKGKILPMHRGNSDLPSMMQAKIPAYSDIESMLNVTQGGSRDIVSTLGVAPTGKMTAIVDIVQPVREQITLTVVKDAYVREDVPTLNYGEDTSFAVGDYNSKKLRSLLGFDISKLKAGHEIDKVELKLYYGQKPTKALRLMGVKGKWTETGVTWDNQPSVANEIATKYLTNSNEGYAAFDVTQYIIDNYKAGSILVDFFLVAADEAEGKYEYFFSKESQTYAPELQVTYYDPTVWSFGQASLESITVVPYRKNMSAKLQVRVPAWLDVSIPASLEVTRNNELVCTITTSKPSLHSEIEVYYRLESEIATILAVTNRNSDGIVGSIAVSKPEIPISFYVLSRGDIISEVGVRVEKEQDFFSWLAINARERHSTIYVLNHHGIQLSFTVQGVKAEDLPSVMAVSRDSLDGSVIVQQNVETELPSKAIVQHSKEADLQGSIAVYIAVEKNLYSQLVVKEVRADGQEALESKLEVRGSKNGDITSTVYVKYIYDIVGNIGVVGASKLPTTIRVISGNLASVIAIPDYDEASLAGSFEVKTRYISEISSTLRIREWSQVVGQIVVRSQMDENLLSEILVYQKGITDIVSTIAPIMNAPLPSRIGVRFDNQMTGNTGVIPVGDAVLGSEIQVNPASNLASVITVVNNAEDILTSSLWAKVCDINEIPMNLSIIYRGNSALNSYVGVPPLNKLTGKVFIIPVQDIDFLSNIEVHVHKNLISKITVRETAQKDLNSVIEVHHFSELVGIATVRHSESINLPSKINALQYVVLPSIITVSRQGDSNMSSDIYVLYHKDLLAKLHVLYHKDLQLTIDVVADYGYCFIM</sequence>
<feature type="region of interest" description="Disordered" evidence="4">
    <location>
        <begin position="1"/>
        <end position="39"/>
    </location>
</feature>
<dbReference type="Pfam" id="PF24517">
    <property type="entry name" value="CBM96"/>
    <property type="match status" value="2"/>
</dbReference>
<keyword evidence="7" id="KW-1185">Reference proteome</keyword>
<evidence type="ECO:0000256" key="2">
    <source>
        <dbReference type="ARBA" id="ARBA00022525"/>
    </source>
</evidence>
<evidence type="ECO:0000313" key="7">
    <source>
        <dbReference type="Proteomes" id="UP000208104"/>
    </source>
</evidence>